<dbReference type="OrthoDB" id="4948814at2"/>
<keyword evidence="4" id="KW-1185">Reference proteome</keyword>
<comment type="caution">
    <text evidence="3">The sequence shown here is derived from an EMBL/GenBank/DDBJ whole genome shotgun (WGS) entry which is preliminary data.</text>
</comment>
<feature type="transmembrane region" description="Helical" evidence="2">
    <location>
        <begin position="6"/>
        <end position="23"/>
    </location>
</feature>
<dbReference type="RefSeq" id="WP_067027341.1">
    <property type="nucleotide sequence ID" value="NZ_KQ949095.1"/>
</dbReference>
<gene>
    <name evidence="3" type="ORF">AQJ91_28850</name>
</gene>
<proteinExistence type="predicted"/>
<dbReference type="STRING" id="909626.AQJ91_28850"/>
<keyword evidence="2" id="KW-1133">Transmembrane helix</keyword>
<protein>
    <submittedName>
        <fullName evidence="3">Uncharacterized protein</fullName>
    </submittedName>
</protein>
<evidence type="ECO:0000256" key="2">
    <source>
        <dbReference type="SAM" id="Phobius"/>
    </source>
</evidence>
<dbReference type="EMBL" id="LMXB01000072">
    <property type="protein sequence ID" value="KUO17721.1"/>
    <property type="molecule type" value="Genomic_DNA"/>
</dbReference>
<dbReference type="AlphaFoldDB" id="A0A124IEA9"/>
<feature type="compositionally biased region" description="Basic and acidic residues" evidence="1">
    <location>
        <begin position="53"/>
        <end position="62"/>
    </location>
</feature>
<evidence type="ECO:0000313" key="3">
    <source>
        <dbReference type="EMBL" id="KUO17721.1"/>
    </source>
</evidence>
<accession>A0A124IEA9</accession>
<feature type="region of interest" description="Disordered" evidence="1">
    <location>
        <begin position="27"/>
        <end position="62"/>
    </location>
</feature>
<organism evidence="3 4">
    <name type="scientific">Streptomyces dysideae</name>
    <dbReference type="NCBI Taxonomy" id="909626"/>
    <lineage>
        <taxon>Bacteria</taxon>
        <taxon>Bacillati</taxon>
        <taxon>Actinomycetota</taxon>
        <taxon>Actinomycetes</taxon>
        <taxon>Kitasatosporales</taxon>
        <taxon>Streptomycetaceae</taxon>
        <taxon>Streptomyces</taxon>
    </lineage>
</organism>
<sequence>MTTAWVSAFLLAHGLVHLTVWLPHATRNSRSTRGTRGRSLRRVCPGPGMEVPPVERKPRPGEDRAAVGFASVTTLPYVIAGAAVIAAVAMRWPGSLY</sequence>
<dbReference type="Proteomes" id="UP000053260">
    <property type="component" value="Unassembled WGS sequence"/>
</dbReference>
<keyword evidence="2" id="KW-0472">Membrane</keyword>
<feature type="transmembrane region" description="Helical" evidence="2">
    <location>
        <begin position="66"/>
        <end position="90"/>
    </location>
</feature>
<name>A0A124IEA9_9ACTN</name>
<evidence type="ECO:0000313" key="4">
    <source>
        <dbReference type="Proteomes" id="UP000053260"/>
    </source>
</evidence>
<evidence type="ECO:0000256" key="1">
    <source>
        <dbReference type="SAM" id="MobiDB-lite"/>
    </source>
</evidence>
<keyword evidence="2" id="KW-0812">Transmembrane</keyword>
<reference evidence="3 4" key="1">
    <citation type="submission" date="2015-10" db="EMBL/GenBank/DDBJ databases">
        <title>Draft genome sequence of Streptomyces sp. RV15, isolated from a marine sponge.</title>
        <authorList>
            <person name="Ruckert C."/>
            <person name="Abdelmohsen U.R."/>
            <person name="Winkler A."/>
            <person name="Hentschel U."/>
            <person name="Kalinowski J."/>
            <person name="Kampfer P."/>
            <person name="Glaeser S."/>
        </authorList>
    </citation>
    <scope>NUCLEOTIDE SEQUENCE [LARGE SCALE GENOMIC DNA]</scope>
    <source>
        <strain evidence="3 4">RV15</strain>
    </source>
</reference>